<dbReference type="InterPro" id="IPR008927">
    <property type="entry name" value="6-PGluconate_DH-like_C_sf"/>
</dbReference>
<feature type="domain" description="Fibronectin type-III" evidence="18">
    <location>
        <begin position="1091"/>
        <end position="1205"/>
    </location>
</feature>
<dbReference type="GO" id="GO:0005975">
    <property type="term" value="P:carbohydrate metabolic process"/>
    <property type="evidence" value="ECO:0007669"/>
    <property type="project" value="InterPro"/>
</dbReference>
<comment type="cofactor">
    <cofactor evidence="2">
        <name>Ca(2+)</name>
        <dbReference type="ChEBI" id="CHEBI:29108"/>
    </cofactor>
</comment>
<sequence length="4474" mass="487494">MLGDYHDQLQYRTVDTQCNPDILEDPWCVPVDEGHCFQIEGLGEMHACELTPTIGGNYLLRLLVNGQDASYALWAESLGSFSLEDGTAYIRGPTAILVNIGEINATTSTMEGPGRLLEGNTVGVPQPLLVQLKDQYGNNRIVTGSDFQQRRNGIAATLGDRELDTIVYDNGTIEVTVLAIQAGYHNLRVRIGAGCLQVPVRDPCEDISGSPTTLLWWKEAEVSENGMTCQTPYAMEAGRQYHFTCTGRDVFGNINRDHELKLTSFFNYVDPEGFEPPDGWFRGNLSENFNQTVVGSYLASDGRYHFDITLYRAGFYQLIIEMVKVGSEPAIVLASNVLAEGRPAGEATYVLGFPSLPSFMSSVVGGFVTAVANVANEVSVQTRDRFGNAVETASSAEVVAQLRGRSPVQLSLLHLIQGRYRGALVPFAAGPTLLEIRVAGEEIVGSPFDFLVTPGPMVTTNSLVEGFPSELTAGVLSCWNITLRDATENHLLSGQFAGDPTQLEPVTCSDPGSYCFHTQLNGTFTCCINKTSVEEVPANYLIDTFPFTCQIRGDNIFAPENIKLWPHPVSPYWPDSSLKIGSGMLGPYDYPTFIDEQFGWKDWPTNYFRRVQNVDSGQPQHQWNRLRLWYTDGFYNVFKGKASDDAAILLCDVKGPHSLGVKTLGRPTRPLYRLPYTLDQELGVFEVELKFEKAGYHKVFCSTAARGGMNVEYRDTDGSTFRRVVEGVNISALDQLPVDEQGGSARWDALLYPPTSANYTLILVCRGRDAVLIFNSSLRVTISTTDDTVDQEQLAVIGPLDLQAQTAYSVQVAWTSHSLSSSVQLRWSSDGGIPETILPAEYLYNSKTLLSGYPKTVNVSDVPGPVEAFERVQPFQNGKIRLRWMPPLESNGRPISSYRLRHDDGLGGDFTKEVRVEVSFLTFSEVIPASFTEVEVPVPDSYGNIDSLLDPTKLYRFVVDGGGISDQPVVIALQPVEKAGAPLIPVLVESQEHEADGTGFIRIRISPPRETSGGLMVQYRVYASYILDGVFPPLELWAEGSTPLETVDVTLTDLTVGRTYVFEVAYLFSQGESERSPPLELICCYAAIPQAPRNLRRKSDTGGLPVQTDDRITVIWDAPTFAGVRDITHYKVSLTPVVVLQSSEKLRSSEVLRNTRSADDREMQFDSLSAGQTYALRVAAVSGAGDGPWSEEVVMPASGYSTEPRDLHVALQSNSSIQFAWGEPLRVGAGGLRGYSIYANVSTLAAAPAPYLVGQTVAGQNSFSFTGYSYVATDGRLRNVGLIPGRLYEVFVVAENAAGVGPASVSSTISAVAASKPSAPQAFAVDLEALSQGVVDLSWQMPSTDGDSPIDAYRVQRMKEWPGTFLSQCSVLLNNLGEPGGTCVIGDFAANGVGDTHLIEENPGQVRIYTGRIAVRNVARETQSSVLCSIDVFGDPLFPTAEYDPGRDEPPLRECYVLVEVCADEPGDWHDADSDAFDCGWYAAEPGRCEIFGVRSPGLWNRTASEACCACGGGLKTNELKFCTKEPGSRCGPLLDGTVECQEFGTCEFNSTIPAFGGLKADYTDGCSAFLFLRQPSVDPLHLTCHDSSRLHVHICKLKLALAPLPAAATDSTWLSMSPMRAWATIPLTLLAAADRGANWPPVAPKNAFVHLFEWSWQDVARECEEWLGPKGFSAVQVSPPMEHIQGQQWWTRYQPVTYNLTSRSGNEKDFRDMVSRCSKVGVSIIADAVINHAAAGNGVGTAGSSYGGRSTAIYSQEDFHHNPDDTSRNCGVSNYNDKFNVQYCDLVGLPDLCTGCSQVQQVVAQYLSNLLQIGVAGFRIDAAKHMDAGELKKMLEQTKGGVPWVFQEVIEGGNEAVTPQMYTDIGKVTEFGYSRQLAPNFINEGKMKYLDTFGEKWGFMSSDSAAVFLDNHDTQRGEASLTYKSGSLYTLANIFMLAHPYGYPKVMSSYYFDDHDQGPPGQPVHGDSGLACGDGQPWVCEHRRPEIANMVAWRQSAGTEGLKAFLASDDGNSIVFCRGTAACVALNRGSSSWKLTAKLTLPSGKYRDVVRASDISTCPIVEVRSDGSADLEVPSMSAVALHIGATEGCFASSMLLGAKPVWVPTGRLVFTADGVTPVYFGKLESSVWSVADTSGVVECSRAIGGRAEVTGVNDIAFSTQQFCYIVEKDQGGWRELRSASTFSTDLFYSDVRAVLSHRYQYRVYATNEAVAGSVLATPEISIVTGGLPDPPETVVLGSDQMTVRIAWIEPPGQGLKVEGYRVYVDGKLAYDGATDSVTREFTLLNCTRGELRDLAVAAVNAGGETLVPTVITRHCARRPFKPEPPTIVYVDCVKEATPDRMLIDNHIRIAYKEPEDNGGVPLTGWRIQRAQGESLAFRGVGPLFPIPENEVWFDDFNDLDGAGKIGLVWGEIYKYRVVAVNDIDIWDDESASDYTIVRCSNEAPEVPWWLQLNASTTTTTTTAADNQTFAADLVTGFVWSVEATTTTTTLTAMESSHAFAKLADVDPRDCYLPQNVTEEPFNFSATIVQALEAFDLPPAPTISVAWSACNTSVRKGDPCKEFFPDRSDVVACARLEFRPTQPANISCPVEWYEIERNEELIATVRPSQNGLVDAYTADTFTASHYDGFFGTRFTCFQTIPNRDLHDKQLYRIRAQNCRGWGAWSEELPVPVAAPPAPVCGLWGFNSDFQYTCTQPGLSVTPLNDTSAQFQWTLLQDVHLVDVANNFSRIQADIGQVGPGDFVTFSQQLIGSYDPRALLGYRLLLDDGLGGPFHLAYDGIGRRLTNTAKVFGLMPERTYRAFVRAVSFVGEGNASDMVYFKMAMPLPAPVNLSVSSVSLKSVMLTWKMPYAETSDALPVSQYIVQMAMEPDFSNWFDVQNSPADNTEYSILVTQLEADFQYALRVMANSENGLGHTSESLYFWAGLLPNEGPRLVQRIESEAGTIKIQWERPGGAMLGTGTRMEAVTTDWGARGYMWDPAVEDPRLVFDGLGHADTVQFTVANATCGGQYKVAMTTITTIGEGPFSTALDVTNARLPGVPRNVVVTNTTTSSISIAWEEPEDTGCVPIHQYRILRYYPEAGFRVVGYATPADGLLQVPANRTYVDDGRCFFASPADDDGSCTCPPSCLQAGQLYRYQIQACVLGAYGVDTLELPEGPLGCGPNSNTVSAYAADLSEAPRDIRLGEPEGSQILLYWTAPSTDGLNGSSFTYEIEMDVGGVFTTLGLTTDTSFLISGLQLQFAYIFRISTYNSAGYVTRSNGIGYTATLPPAVPEPASPIPRPSPVSSAFFQHPSMASTPVPEGVSLRFSATAVNGYAWAMVVESSNLDMVTATTMKDGTYAVGGAACYRAQQAVARGEVYFWRLGSDDNPSDPTGCFLSHGGTYAIATYVQSVASFDAGLTDGTLSGPIEFTVVSGLSNTFYSSPTLNSPLTESGVTLAFTPRRPGYGWAMILTEEQARSATKEHVYRLDGALGGPFCKHGPRQLFANREEAWVFSGCLLTVGNRYTVLAYISGIGAHLDGTFESASSTATSASNAFSTFPTISGPPSGDGITVQLRTRSSGYLWLMITVGPVALTIDLIKAGVGAVGASTCRVLAAIVDDSLQSFDLSDCKLNSGPEYALHSYIEGTTSSGNDGSFAGTVTFQVTPSNIFVVYPSIISETTGLGFTFQMTASFAGRFWLLLREGNAAITVEEIKSGTGALGLAECQRSSEVLTASLQELVLTNCQLSQDRLYSLYVYIEDFNGNDDGIIAGPISFYVLEANNFEDSPLPVENSATLDGVRLSFMASREGFAWAALFEDYAEALAYFLDVPTFLDRYYPTNNESCAPAGVPVLASGNITNMTLADCGLNYSATYWAVVYIEGMTKTKSGAISAPVEVFVPRSNGFPYTPLVLQARPYFVDVEVQPVRSGFLWIIVVHENHTHKVDRKAVKTGIVPSGEVVCGLSEITVNNSAESHRVEGCRLLATYSYHAFFYVEGLPSHLAQPSRAGPPPPRICCIGAGYVGGPTMATIALKCPDLQVNIVDMNEPRIAAWNSDNLPIYEPGLDEVVKACRNKNLFFSTDVKKGIEDADIIFASVNTPTKTQGVGKGRAADLRFIESVGRTIAQYANRSKIVIEKSTVPIKTAEAIARVLTANEEANGGRKNFWILSNPEFLAEGTAMKDLDKPDRVLIGGQEQAAIKVLVDIYAHWVPREKILTTNLWSSELSKLVANAMLAQRVSSINSISRLCERTGADVKEVSRAIGTDSRIGPKFLNASVGFGGSCFQKDILNLVYICQQFGLEEVAAYWQQVVDMNDHQKIAFTSKIISALFNTVTKKKIAVLGFAFKKDTGDVRETPALTVCDMLMKDGALVHVYDPKVEIADALQEFKYHDIEVNQSQFIFTKSPEEACDGAHAIIVLTEWDEFKSYDYEVFYQKMMKPAFLFDGRNMLDHKVLEEIGFEMHALGKARTAKNRSSEQDFVLRASSAYLDDKLGAYP</sequence>
<proteinExistence type="inferred from homology"/>
<evidence type="ECO:0000256" key="13">
    <source>
        <dbReference type="ARBA" id="ARBA00047473"/>
    </source>
</evidence>
<dbReference type="Proteomes" id="UP000601435">
    <property type="component" value="Unassembled WGS sequence"/>
</dbReference>
<dbReference type="Pfam" id="PF03720">
    <property type="entry name" value="UDPG_MGDP_dh_C"/>
    <property type="match status" value="1"/>
</dbReference>
<gene>
    <name evidence="20" type="primary">UGDH</name>
    <name evidence="20" type="ORF">SNEC2469_LOCUS13114</name>
</gene>
<dbReference type="InterPro" id="IPR037524">
    <property type="entry name" value="PA14/GLEYA"/>
</dbReference>
<dbReference type="FunFam" id="3.40.50.720:FF:000032">
    <property type="entry name" value="UDP-glucose 6-dehydrogenase"/>
    <property type="match status" value="1"/>
</dbReference>
<feature type="binding site" evidence="15">
    <location>
        <position position="4027"/>
    </location>
    <ligand>
        <name>NAD(+)</name>
        <dbReference type="ChEBI" id="CHEBI:57540"/>
    </ligand>
</feature>
<feature type="active site" description="Nucleophile" evidence="14">
    <location>
        <position position="4261"/>
    </location>
</feature>
<dbReference type="GO" id="GO:0051287">
    <property type="term" value="F:NAD binding"/>
    <property type="evidence" value="ECO:0007669"/>
    <property type="project" value="InterPro"/>
</dbReference>
<dbReference type="InterPro" id="IPR013780">
    <property type="entry name" value="Glyco_hydro_b"/>
</dbReference>
<dbReference type="SUPFAM" id="SSF48179">
    <property type="entry name" value="6-phosphogluconate dehydrogenase C-terminal domain-like"/>
    <property type="match status" value="1"/>
</dbReference>
<dbReference type="SUPFAM" id="SSF56988">
    <property type="entry name" value="Anthrax protective antigen"/>
    <property type="match status" value="1"/>
</dbReference>
<dbReference type="InterPro" id="IPR036291">
    <property type="entry name" value="NAD(P)-bd_dom_sf"/>
</dbReference>
<dbReference type="InterPro" id="IPR036116">
    <property type="entry name" value="FN3_sf"/>
</dbReference>
<dbReference type="Pfam" id="PF00128">
    <property type="entry name" value="Alpha-amylase"/>
    <property type="match status" value="1"/>
</dbReference>
<evidence type="ECO:0000256" key="12">
    <source>
        <dbReference type="ARBA" id="ARBA00023027"/>
    </source>
</evidence>
<dbReference type="SUPFAM" id="SSF81296">
    <property type="entry name" value="E set domains"/>
    <property type="match status" value="1"/>
</dbReference>
<feature type="binding site" evidence="15">
    <location>
        <begin position="4075"/>
        <end position="4079"/>
    </location>
    <ligand>
        <name>NAD(+)</name>
        <dbReference type="ChEBI" id="CHEBI:57540"/>
    </ligand>
</feature>
<dbReference type="SUPFAM" id="SSF51011">
    <property type="entry name" value="Glycosyl hydrolase domain"/>
    <property type="match status" value="1"/>
</dbReference>
<dbReference type="InterPro" id="IPR017868">
    <property type="entry name" value="Filamin/ABP280_repeat-like"/>
</dbReference>
<keyword evidence="11" id="KW-0560">Oxidoreductase</keyword>
<comment type="catalytic activity">
    <reaction evidence="1">
        <text>Endohydrolysis of (1-&gt;4)-alpha-D-glucosidic linkages in polysaccharides containing three or more (1-&gt;4)-alpha-linked D-glucose units.</text>
        <dbReference type="EC" id="3.2.1.1"/>
    </reaction>
</comment>
<dbReference type="InterPro" id="IPR001732">
    <property type="entry name" value="UDP-Glc/GDP-Man_DH_N"/>
</dbReference>
<keyword evidence="9" id="KW-0479">Metal-binding</keyword>
<dbReference type="FunFam" id="3.40.50.720:FF:000114">
    <property type="entry name" value="UDP-glucose 6-dehydrogenase"/>
    <property type="match status" value="1"/>
</dbReference>
<dbReference type="PIRSF" id="PIRSF500133">
    <property type="entry name" value="UDPglc_DH_euk"/>
    <property type="match status" value="1"/>
</dbReference>
<comment type="catalytic activity">
    <reaction evidence="13">
        <text>UDP-alpha-D-glucose + 2 NAD(+) + H2O = UDP-alpha-D-glucuronate + 2 NADH + 3 H(+)</text>
        <dbReference type="Rhea" id="RHEA:23596"/>
        <dbReference type="ChEBI" id="CHEBI:15377"/>
        <dbReference type="ChEBI" id="CHEBI:15378"/>
        <dbReference type="ChEBI" id="CHEBI:57540"/>
        <dbReference type="ChEBI" id="CHEBI:57945"/>
        <dbReference type="ChEBI" id="CHEBI:58052"/>
        <dbReference type="ChEBI" id="CHEBI:58885"/>
        <dbReference type="EC" id="1.1.1.22"/>
    </reaction>
</comment>
<dbReference type="Gene3D" id="1.20.5.100">
    <property type="entry name" value="Cytochrome c1, transmembrane anchor, C-terminal"/>
    <property type="match status" value="1"/>
</dbReference>
<dbReference type="NCBIfam" id="TIGR03026">
    <property type="entry name" value="NDP-sugDHase"/>
    <property type="match status" value="1"/>
</dbReference>
<dbReference type="FunFam" id="1.20.5.100:FF:000001">
    <property type="entry name" value="UDP-glucose 6-dehydrogenase"/>
    <property type="match status" value="1"/>
</dbReference>
<dbReference type="Pfam" id="PF03721">
    <property type="entry name" value="UDPG_MGDP_dh_N"/>
    <property type="match status" value="1"/>
</dbReference>
<dbReference type="CDD" id="cd11317">
    <property type="entry name" value="AmyAc_bac_euk_AmyA"/>
    <property type="match status" value="1"/>
</dbReference>
<evidence type="ECO:0000256" key="2">
    <source>
        <dbReference type="ARBA" id="ARBA00001913"/>
    </source>
</evidence>
<dbReference type="OrthoDB" id="5059218at2759"/>
<dbReference type="SMART" id="SM00642">
    <property type="entry name" value="Aamy"/>
    <property type="match status" value="1"/>
</dbReference>
<dbReference type="Gene3D" id="2.60.40.10">
    <property type="entry name" value="Immunoglobulins"/>
    <property type="match status" value="9"/>
</dbReference>
<dbReference type="EC" id="1.1.1.22" evidence="7"/>
<dbReference type="SUPFAM" id="SSF52413">
    <property type="entry name" value="UDP-glucose/GDP-mannose dehydrogenase C-terminal domain"/>
    <property type="match status" value="1"/>
</dbReference>
<dbReference type="InterPro" id="IPR017476">
    <property type="entry name" value="UDP-Glc/GDP-Man"/>
</dbReference>
<evidence type="ECO:0000256" key="14">
    <source>
        <dbReference type="PIRSR" id="PIRSR500133-1"/>
    </source>
</evidence>
<feature type="repeat" description="Filamin" evidence="16">
    <location>
        <begin position="366"/>
        <end position="452"/>
    </location>
</feature>
<feature type="binding site" evidence="15">
    <location>
        <begin position="3997"/>
        <end position="4002"/>
    </location>
    <ligand>
        <name>NAD(+)</name>
        <dbReference type="ChEBI" id="CHEBI:57540"/>
    </ligand>
</feature>
<dbReference type="SUPFAM" id="SSF49265">
    <property type="entry name" value="Fibronectin type III"/>
    <property type="match status" value="8"/>
</dbReference>
<evidence type="ECO:0000256" key="8">
    <source>
        <dbReference type="ARBA" id="ARBA00015132"/>
    </source>
</evidence>
<evidence type="ECO:0000256" key="4">
    <source>
        <dbReference type="ARBA" id="ARBA00006601"/>
    </source>
</evidence>
<dbReference type="PROSITE" id="PS50194">
    <property type="entry name" value="FILAMIN_REPEAT"/>
    <property type="match status" value="1"/>
</dbReference>
<evidence type="ECO:0000256" key="9">
    <source>
        <dbReference type="ARBA" id="ARBA00022723"/>
    </source>
</evidence>
<dbReference type="Gene3D" id="2.60.40.1180">
    <property type="entry name" value="Golgi alpha-mannosidase II"/>
    <property type="match status" value="1"/>
</dbReference>
<dbReference type="InterPro" id="IPR001298">
    <property type="entry name" value="Filamin/ABP280_rpt"/>
</dbReference>
<feature type="binding site" evidence="15">
    <location>
        <begin position="4116"/>
        <end position="4117"/>
    </location>
    <ligand>
        <name>NAD(+)</name>
        <dbReference type="ChEBI" id="CHEBI:57540"/>
    </ligand>
</feature>
<dbReference type="EMBL" id="CAJNJA010020919">
    <property type="protein sequence ID" value="CAE7466921.1"/>
    <property type="molecule type" value="Genomic_DNA"/>
</dbReference>
<evidence type="ECO:0000256" key="3">
    <source>
        <dbReference type="ARBA" id="ARBA00004701"/>
    </source>
</evidence>
<dbReference type="InterPro" id="IPR017853">
    <property type="entry name" value="GH"/>
</dbReference>
<dbReference type="InterPro" id="IPR014756">
    <property type="entry name" value="Ig_E-set"/>
</dbReference>
<feature type="domain" description="PA14" evidence="19">
    <location>
        <begin position="704"/>
        <end position="842"/>
    </location>
</feature>
<accession>A0A812S8Q2</accession>
<dbReference type="EC" id="3.2.1.1" evidence="6"/>
<feature type="domain" description="Fibronectin type-III" evidence="18">
    <location>
        <begin position="981"/>
        <end position="1086"/>
    </location>
</feature>
<evidence type="ECO:0000259" key="18">
    <source>
        <dbReference type="PROSITE" id="PS50853"/>
    </source>
</evidence>
<name>A0A812S8Q2_9DINO</name>
<evidence type="ECO:0000256" key="10">
    <source>
        <dbReference type="ARBA" id="ARBA00022837"/>
    </source>
</evidence>
<evidence type="ECO:0000313" key="21">
    <source>
        <dbReference type="Proteomes" id="UP000601435"/>
    </source>
</evidence>
<dbReference type="SUPFAM" id="SSF51735">
    <property type="entry name" value="NAD(P)-binding Rossmann-fold domains"/>
    <property type="match status" value="1"/>
</dbReference>
<evidence type="ECO:0000313" key="20">
    <source>
        <dbReference type="EMBL" id="CAE7466921.1"/>
    </source>
</evidence>
<dbReference type="Pfam" id="PF00984">
    <property type="entry name" value="UDPG_MGDP_dh"/>
    <property type="match status" value="1"/>
</dbReference>
<dbReference type="CDD" id="cd00063">
    <property type="entry name" value="FN3"/>
    <property type="match status" value="5"/>
</dbReference>
<comment type="caution">
    <text evidence="20">The sequence shown here is derived from an EMBL/GenBank/DDBJ whole genome shotgun (WGS) entry which is preliminary data.</text>
</comment>
<dbReference type="InterPro" id="IPR036220">
    <property type="entry name" value="UDP-Glc/GDP-Man_DH_C_sf"/>
</dbReference>
<evidence type="ECO:0000256" key="5">
    <source>
        <dbReference type="ARBA" id="ARBA00008061"/>
    </source>
</evidence>
<comment type="similarity">
    <text evidence="5 17">Belongs to the glycosyl hydrolase 13 family.</text>
</comment>
<dbReference type="InterPro" id="IPR028356">
    <property type="entry name" value="UDPglc_DH_euk"/>
</dbReference>
<evidence type="ECO:0000256" key="6">
    <source>
        <dbReference type="ARBA" id="ARBA00012595"/>
    </source>
</evidence>
<feature type="domain" description="Fibronectin type-III" evidence="18">
    <location>
        <begin position="3177"/>
        <end position="3270"/>
    </location>
</feature>
<evidence type="ECO:0000256" key="16">
    <source>
        <dbReference type="PROSITE-ProRule" id="PRU00087"/>
    </source>
</evidence>
<feature type="binding site" evidence="15">
    <location>
        <position position="4154"/>
    </location>
    <ligand>
        <name>NAD(+)</name>
        <dbReference type="ChEBI" id="CHEBI:57540"/>
    </ligand>
</feature>
<dbReference type="PROSITE" id="PS50853">
    <property type="entry name" value="FN3"/>
    <property type="match status" value="4"/>
</dbReference>
<evidence type="ECO:0000256" key="11">
    <source>
        <dbReference type="ARBA" id="ARBA00023002"/>
    </source>
</evidence>
<dbReference type="GO" id="GO:0004556">
    <property type="term" value="F:alpha-amylase activity"/>
    <property type="evidence" value="ECO:0007669"/>
    <property type="project" value="UniProtKB-EC"/>
</dbReference>
<dbReference type="GO" id="GO:0003979">
    <property type="term" value="F:UDP-glucose 6-dehydrogenase activity"/>
    <property type="evidence" value="ECO:0007669"/>
    <property type="project" value="UniProtKB-EC"/>
</dbReference>
<dbReference type="PROSITE" id="PS51820">
    <property type="entry name" value="PA14"/>
    <property type="match status" value="1"/>
</dbReference>
<evidence type="ECO:0000259" key="19">
    <source>
        <dbReference type="PROSITE" id="PS51820"/>
    </source>
</evidence>
<dbReference type="Gene3D" id="3.40.50.720">
    <property type="entry name" value="NAD(P)-binding Rossmann-like Domain"/>
    <property type="match status" value="2"/>
</dbReference>
<dbReference type="PANTHER" id="PTHR11374:SF3">
    <property type="entry name" value="UDP-GLUCOSE 6-DEHYDROGENASE"/>
    <property type="match status" value="1"/>
</dbReference>
<dbReference type="PRINTS" id="PR00110">
    <property type="entry name" value="ALPHAAMYLASE"/>
</dbReference>
<dbReference type="SMART" id="SM00984">
    <property type="entry name" value="UDPG_MGDP_dh_C"/>
    <property type="match status" value="1"/>
</dbReference>
<dbReference type="Gene3D" id="3.20.20.80">
    <property type="entry name" value="Glycosidases"/>
    <property type="match status" value="1"/>
</dbReference>
<comment type="similarity">
    <text evidence="4">Belongs to the UDP-glucose/GDP-mannose dehydrogenase family.</text>
</comment>
<dbReference type="SMART" id="SM00632">
    <property type="entry name" value="Aamy_C"/>
    <property type="match status" value="1"/>
</dbReference>
<evidence type="ECO:0000256" key="15">
    <source>
        <dbReference type="PIRSR" id="PIRSR500133-3"/>
    </source>
</evidence>
<reference evidence="20" key="1">
    <citation type="submission" date="2021-02" db="EMBL/GenBank/DDBJ databases">
        <authorList>
            <person name="Dougan E. K."/>
            <person name="Rhodes N."/>
            <person name="Thang M."/>
            <person name="Chan C."/>
        </authorList>
    </citation>
    <scope>NUCLEOTIDE SEQUENCE</scope>
</reference>
<dbReference type="GO" id="GO:0005634">
    <property type="term" value="C:nucleus"/>
    <property type="evidence" value="ECO:0007669"/>
    <property type="project" value="TreeGrafter"/>
</dbReference>
<dbReference type="SUPFAM" id="SSF51445">
    <property type="entry name" value="(Trans)glycosidases"/>
    <property type="match status" value="1"/>
</dbReference>
<evidence type="ECO:0000256" key="1">
    <source>
        <dbReference type="ARBA" id="ARBA00000548"/>
    </source>
</evidence>
<organism evidence="20 21">
    <name type="scientific">Symbiodinium necroappetens</name>
    <dbReference type="NCBI Taxonomy" id="1628268"/>
    <lineage>
        <taxon>Eukaryota</taxon>
        <taxon>Sar</taxon>
        <taxon>Alveolata</taxon>
        <taxon>Dinophyceae</taxon>
        <taxon>Suessiales</taxon>
        <taxon>Symbiodiniaceae</taxon>
        <taxon>Symbiodinium</taxon>
    </lineage>
</organism>
<dbReference type="GO" id="GO:0006024">
    <property type="term" value="P:glycosaminoglycan biosynthetic process"/>
    <property type="evidence" value="ECO:0007669"/>
    <property type="project" value="TreeGrafter"/>
</dbReference>
<dbReference type="InterPro" id="IPR031319">
    <property type="entry name" value="A-amylase_C"/>
</dbReference>
<dbReference type="PANTHER" id="PTHR11374">
    <property type="entry name" value="UDP-GLUCOSE DEHYDROGENASE/UDP-MANNAC DEHYDROGENASE"/>
    <property type="match status" value="1"/>
</dbReference>
<dbReference type="InterPro" id="IPR003961">
    <property type="entry name" value="FN3_dom"/>
</dbReference>
<dbReference type="InterPro" id="IPR014026">
    <property type="entry name" value="UDP-Glc/GDP-Man_DH_dimer"/>
</dbReference>
<dbReference type="SMART" id="SM00060">
    <property type="entry name" value="FN3"/>
    <property type="match status" value="11"/>
</dbReference>
<dbReference type="GO" id="GO:0006065">
    <property type="term" value="P:UDP-glucuronate biosynthetic process"/>
    <property type="evidence" value="ECO:0007669"/>
    <property type="project" value="UniProtKB-UniPathway"/>
</dbReference>
<feature type="binding site" evidence="15">
    <location>
        <position position="4022"/>
    </location>
    <ligand>
        <name>NAD(+)</name>
        <dbReference type="ChEBI" id="CHEBI:57540"/>
    </ligand>
</feature>
<keyword evidence="10" id="KW-0106">Calcium</keyword>
<dbReference type="InterPro" id="IPR014027">
    <property type="entry name" value="UDP-Glc/GDP-Man_DH_C"/>
</dbReference>
<keyword evidence="12 15" id="KW-0520">NAD</keyword>
<dbReference type="InterPro" id="IPR006047">
    <property type="entry name" value="GH13_cat_dom"/>
</dbReference>
<dbReference type="PIRSF" id="PIRSF000124">
    <property type="entry name" value="UDPglc_GDPman_dh"/>
    <property type="match status" value="1"/>
</dbReference>
<keyword evidence="21" id="KW-1185">Reference proteome</keyword>
<comment type="pathway">
    <text evidence="3">Nucleotide-sugar biosynthesis; UDP-alpha-D-glucuronate biosynthesis; UDP-alpha-D-glucuronate from UDP-alpha-D-glucose: step 1/1.</text>
</comment>
<dbReference type="InterPro" id="IPR006046">
    <property type="entry name" value="Alpha_amylase"/>
</dbReference>
<dbReference type="SMART" id="SM00557">
    <property type="entry name" value="IG_FLMN"/>
    <property type="match status" value="1"/>
</dbReference>
<dbReference type="GO" id="GO:0046872">
    <property type="term" value="F:metal ion binding"/>
    <property type="evidence" value="ECO:0007669"/>
    <property type="project" value="UniProtKB-KW"/>
</dbReference>
<dbReference type="UniPathway" id="UPA00038">
    <property type="reaction ID" value="UER00491"/>
</dbReference>
<evidence type="ECO:0000256" key="7">
    <source>
        <dbReference type="ARBA" id="ARBA00012954"/>
    </source>
</evidence>
<dbReference type="Pfam" id="PF00041">
    <property type="entry name" value="fn3"/>
    <property type="match status" value="2"/>
</dbReference>
<evidence type="ECO:0000256" key="17">
    <source>
        <dbReference type="RuleBase" id="RU003615"/>
    </source>
</evidence>
<protein>
    <recommendedName>
        <fullName evidence="8">UDP-glucose 6-dehydrogenase</fullName>
        <ecNumber evidence="7">1.1.1.22</ecNumber>
        <ecNumber evidence="6">3.2.1.1</ecNumber>
    </recommendedName>
</protein>
<feature type="binding site" evidence="15">
    <location>
        <begin position="4261"/>
        <end position="4264"/>
    </location>
    <ligand>
        <name>NAD(+)</name>
        <dbReference type="ChEBI" id="CHEBI:57540"/>
    </ligand>
</feature>
<dbReference type="InterPro" id="IPR013783">
    <property type="entry name" value="Ig-like_fold"/>
</dbReference>
<feature type="binding site" evidence="15">
    <location>
        <position position="4331"/>
    </location>
    <ligand>
        <name>NAD(+)</name>
        <dbReference type="ChEBI" id="CHEBI:57540"/>
    </ligand>
</feature>
<feature type="domain" description="Fibronectin type-III" evidence="18">
    <location>
        <begin position="2828"/>
        <end position="2929"/>
    </location>
</feature>